<keyword evidence="1 2" id="KW-0645">Protease</keyword>
<dbReference type="SUPFAM" id="SSF55486">
    <property type="entry name" value="Metalloproteases ('zincins'), catalytic domain"/>
    <property type="match status" value="1"/>
</dbReference>
<dbReference type="EC" id="3.4.24.-" evidence="2"/>
<feature type="non-terminal residue" evidence="4">
    <location>
        <position position="79"/>
    </location>
</feature>
<dbReference type="Pfam" id="PF01400">
    <property type="entry name" value="Astacin"/>
    <property type="match status" value="1"/>
</dbReference>
<keyword evidence="1 2" id="KW-0479">Metal-binding</keyword>
<feature type="binding site" evidence="1">
    <location>
        <position position="40"/>
    </location>
    <ligand>
        <name>Zn(2+)</name>
        <dbReference type="ChEBI" id="CHEBI:29105"/>
        <note>catalytic</note>
    </ligand>
</feature>
<feature type="binding site" evidence="1">
    <location>
        <position position="34"/>
    </location>
    <ligand>
        <name>Zn(2+)</name>
        <dbReference type="ChEBI" id="CHEBI:29105"/>
        <note>catalytic</note>
    </ligand>
</feature>
<keyword evidence="1 2" id="KW-0862">Zinc</keyword>
<keyword evidence="1 2" id="KW-0482">Metalloprotease</keyword>
<proteinExistence type="predicted"/>
<gene>
    <name evidence="4" type="ORF">C0J50_9943</name>
</gene>
<feature type="domain" description="Peptidase M12A" evidence="3">
    <location>
        <begin position="1"/>
        <end position="79"/>
    </location>
</feature>
<dbReference type="InterPro" id="IPR024079">
    <property type="entry name" value="MetalloPept_cat_dom_sf"/>
</dbReference>
<protein>
    <recommendedName>
        <fullName evidence="2">Metalloendopeptidase</fullName>
        <ecNumber evidence="2">3.4.24.-</ecNumber>
    </recommendedName>
</protein>
<evidence type="ECO:0000256" key="1">
    <source>
        <dbReference type="PROSITE-ProRule" id="PRU01211"/>
    </source>
</evidence>
<feature type="binding site" evidence="1">
    <location>
        <position position="30"/>
    </location>
    <ligand>
        <name>Zn(2+)</name>
        <dbReference type="ChEBI" id="CHEBI:29105"/>
        <note>catalytic</note>
    </ligand>
</feature>
<name>A0AAD5F9R3_SILAS</name>
<feature type="active site" evidence="1">
    <location>
        <position position="31"/>
    </location>
</feature>
<keyword evidence="5" id="KW-1185">Reference proteome</keyword>
<dbReference type="EMBL" id="MU591396">
    <property type="protein sequence ID" value="KAI5607619.1"/>
    <property type="molecule type" value="Genomic_DNA"/>
</dbReference>
<dbReference type="PROSITE" id="PS51864">
    <property type="entry name" value="ASTACIN"/>
    <property type="match status" value="1"/>
</dbReference>
<dbReference type="InterPro" id="IPR001506">
    <property type="entry name" value="Peptidase_M12A"/>
</dbReference>
<evidence type="ECO:0000256" key="2">
    <source>
        <dbReference type="RuleBase" id="RU361183"/>
    </source>
</evidence>
<reference evidence="4" key="1">
    <citation type="submission" date="2018-07" db="EMBL/GenBank/DDBJ databases">
        <title>Comparative genomics of catfishes provides insights into carnivory and benthic adaptation.</title>
        <authorList>
            <person name="Zhang Y."/>
            <person name="Wang D."/>
            <person name="Peng Z."/>
            <person name="Zheng S."/>
            <person name="Shao F."/>
            <person name="Tao W."/>
        </authorList>
    </citation>
    <scope>NUCLEOTIDE SEQUENCE</scope>
    <source>
        <strain evidence="4">Chongqing</strain>
    </source>
</reference>
<keyword evidence="1 2" id="KW-0378">Hydrolase</keyword>
<dbReference type="Gene3D" id="3.40.390.10">
    <property type="entry name" value="Collagenase (Catalytic Domain)"/>
    <property type="match status" value="1"/>
</dbReference>
<evidence type="ECO:0000313" key="4">
    <source>
        <dbReference type="EMBL" id="KAI5607619.1"/>
    </source>
</evidence>
<dbReference type="SMART" id="SM00235">
    <property type="entry name" value="ZnMc"/>
    <property type="match status" value="1"/>
</dbReference>
<dbReference type="GO" id="GO:0004222">
    <property type="term" value="F:metalloendopeptidase activity"/>
    <property type="evidence" value="ECO:0007669"/>
    <property type="project" value="UniProtKB-UniRule"/>
</dbReference>
<comment type="cofactor">
    <cofactor evidence="1 2">
        <name>Zn(2+)</name>
        <dbReference type="ChEBI" id="CHEBI:29105"/>
    </cofactor>
    <text evidence="1 2">Binds 1 zinc ion per subunit.</text>
</comment>
<dbReference type="AlphaFoldDB" id="A0AAD5F9R3"/>
<evidence type="ECO:0000313" key="5">
    <source>
        <dbReference type="Proteomes" id="UP001205998"/>
    </source>
</evidence>
<comment type="caution">
    <text evidence="4">The sequence shown here is derived from an EMBL/GenBank/DDBJ whole genome shotgun (WGS) entry which is preliminary data.</text>
</comment>
<dbReference type="PRINTS" id="PR00480">
    <property type="entry name" value="ASTACIN"/>
</dbReference>
<evidence type="ECO:0000259" key="3">
    <source>
        <dbReference type="PROSITE" id="PS51864"/>
    </source>
</evidence>
<comment type="caution">
    <text evidence="1">Lacks conserved residue(s) required for the propagation of feature annotation.</text>
</comment>
<dbReference type="InterPro" id="IPR006026">
    <property type="entry name" value="Peptidase_Metallo"/>
</dbReference>
<accession>A0AAD5F9R3</accession>
<dbReference type="GO" id="GO:0006508">
    <property type="term" value="P:proteolysis"/>
    <property type="evidence" value="ECO:0007669"/>
    <property type="project" value="UniProtKB-KW"/>
</dbReference>
<sequence>RCYSYIGRVGGKQVLSLQRNGCVYYNTVQHELLHALGFNHEQSRSDRDKHVKILYENIKPGEEGNFRKVATNNLNTPYD</sequence>
<dbReference type="PANTHER" id="PTHR10127">
    <property type="entry name" value="DISCOIDIN, CUB, EGF, LAMININ , AND ZINC METALLOPROTEASE DOMAIN CONTAINING"/>
    <property type="match status" value="1"/>
</dbReference>
<dbReference type="Proteomes" id="UP001205998">
    <property type="component" value="Unassembled WGS sequence"/>
</dbReference>
<dbReference type="PANTHER" id="PTHR10127:SF899">
    <property type="entry name" value="ASTACIN-LIKE METALLOENDOPEPTIDASE-RELATED"/>
    <property type="match status" value="1"/>
</dbReference>
<dbReference type="GO" id="GO:0008270">
    <property type="term" value="F:zinc ion binding"/>
    <property type="evidence" value="ECO:0007669"/>
    <property type="project" value="UniProtKB-UniRule"/>
</dbReference>
<feature type="non-terminal residue" evidence="4">
    <location>
        <position position="1"/>
    </location>
</feature>
<organism evidence="4 5">
    <name type="scientific">Silurus asotus</name>
    <name type="common">Amur catfish</name>
    <name type="synonym">Parasilurus asotus</name>
    <dbReference type="NCBI Taxonomy" id="30991"/>
    <lineage>
        <taxon>Eukaryota</taxon>
        <taxon>Metazoa</taxon>
        <taxon>Chordata</taxon>
        <taxon>Craniata</taxon>
        <taxon>Vertebrata</taxon>
        <taxon>Euteleostomi</taxon>
        <taxon>Actinopterygii</taxon>
        <taxon>Neopterygii</taxon>
        <taxon>Teleostei</taxon>
        <taxon>Ostariophysi</taxon>
        <taxon>Siluriformes</taxon>
        <taxon>Siluridae</taxon>
        <taxon>Silurus</taxon>
    </lineage>
</organism>